<keyword evidence="1" id="KW-0812">Transmembrane</keyword>
<feature type="transmembrane region" description="Helical" evidence="1">
    <location>
        <begin position="145"/>
        <end position="165"/>
    </location>
</feature>
<sequence>MAIDRSWRRISWLILGIGGLILAGGLALGWGSLRHVLYAERAEGEVIEIRREGDMYAPVLRFRLASGETEEVKDLGSGAPDFAVGDRVTVLYMPSDPEDFRIDTFDRLWFSAIFVTGFAGFWLLFGVVAWALSSNVDLFIIGERAFALIAGAALAIGTAALWNAVGLYSSGTRTEGTVLEVRETRRTEQEEVTRPDGSEYRRNVERVSYAPVVRFTTGDGREIEFHGRSGSDRGFTQGDRVTVVYDPANPIRASIVSFLDLWLPTAVAFGVAVLFGGSVWLSRWSRRRAS</sequence>
<dbReference type="EMBL" id="BKAJ01000040">
    <property type="protein sequence ID" value="GEP55584.1"/>
    <property type="molecule type" value="Genomic_DNA"/>
</dbReference>
<comment type="caution">
    <text evidence="3">The sequence shown here is derived from an EMBL/GenBank/DDBJ whole genome shotgun (WGS) entry which is preliminary data.</text>
</comment>
<dbReference type="Pfam" id="PF12158">
    <property type="entry name" value="DUF3592"/>
    <property type="match status" value="2"/>
</dbReference>
<proteinExistence type="predicted"/>
<name>A0A512N9D6_9HYPH</name>
<keyword evidence="1" id="KW-0472">Membrane</keyword>
<feature type="transmembrane region" description="Helical" evidence="1">
    <location>
        <begin position="108"/>
        <end position="133"/>
    </location>
</feature>
<evidence type="ECO:0000313" key="4">
    <source>
        <dbReference type="Proteomes" id="UP000321058"/>
    </source>
</evidence>
<dbReference type="AlphaFoldDB" id="A0A512N9D6"/>
<keyword evidence="4" id="KW-1185">Reference proteome</keyword>
<feature type="domain" description="DUF3592" evidence="2">
    <location>
        <begin position="51"/>
        <end position="105"/>
    </location>
</feature>
<reference evidence="3 4" key="1">
    <citation type="submission" date="2019-07" db="EMBL/GenBank/DDBJ databases">
        <title>Whole genome shotgun sequence of Reyranella soli NBRC 108950.</title>
        <authorList>
            <person name="Hosoyama A."/>
            <person name="Uohara A."/>
            <person name="Ohji S."/>
            <person name="Ichikawa N."/>
        </authorList>
    </citation>
    <scope>NUCLEOTIDE SEQUENCE [LARGE SCALE GENOMIC DNA]</scope>
    <source>
        <strain evidence="3 4">NBRC 108950</strain>
    </source>
</reference>
<organism evidence="3 4">
    <name type="scientific">Reyranella soli</name>
    <dbReference type="NCBI Taxonomy" id="1230389"/>
    <lineage>
        <taxon>Bacteria</taxon>
        <taxon>Pseudomonadati</taxon>
        <taxon>Pseudomonadota</taxon>
        <taxon>Alphaproteobacteria</taxon>
        <taxon>Hyphomicrobiales</taxon>
        <taxon>Reyranellaceae</taxon>
        <taxon>Reyranella</taxon>
    </lineage>
</organism>
<accession>A0A512N9D6</accession>
<keyword evidence="1" id="KW-1133">Transmembrane helix</keyword>
<dbReference type="InterPro" id="IPR021994">
    <property type="entry name" value="DUF3592"/>
</dbReference>
<evidence type="ECO:0000256" key="1">
    <source>
        <dbReference type="SAM" id="Phobius"/>
    </source>
</evidence>
<feature type="transmembrane region" description="Helical" evidence="1">
    <location>
        <begin position="12"/>
        <end position="33"/>
    </location>
</feature>
<dbReference type="OrthoDB" id="7270250at2"/>
<evidence type="ECO:0000259" key="2">
    <source>
        <dbReference type="Pfam" id="PF12158"/>
    </source>
</evidence>
<feature type="domain" description="DUF3592" evidence="2">
    <location>
        <begin position="174"/>
        <end position="258"/>
    </location>
</feature>
<gene>
    <name evidence="3" type="ORF">RSO01_27500</name>
</gene>
<feature type="transmembrane region" description="Helical" evidence="1">
    <location>
        <begin position="261"/>
        <end position="281"/>
    </location>
</feature>
<dbReference type="RefSeq" id="WP_147149672.1">
    <property type="nucleotide sequence ID" value="NZ_BKAJ01000040.1"/>
</dbReference>
<protein>
    <recommendedName>
        <fullName evidence="2">DUF3592 domain-containing protein</fullName>
    </recommendedName>
</protein>
<dbReference type="Proteomes" id="UP000321058">
    <property type="component" value="Unassembled WGS sequence"/>
</dbReference>
<evidence type="ECO:0000313" key="3">
    <source>
        <dbReference type="EMBL" id="GEP55584.1"/>
    </source>
</evidence>